<feature type="chain" id="PRO_5045195996" description="Porin domain-containing protein" evidence="11">
    <location>
        <begin position="22"/>
        <end position="396"/>
    </location>
</feature>
<dbReference type="PANTHER" id="PTHR34501:SF9">
    <property type="entry name" value="MAJOR OUTER MEMBRANE PROTEIN P.IA"/>
    <property type="match status" value="1"/>
</dbReference>
<dbReference type="CDD" id="cd00342">
    <property type="entry name" value="gram_neg_porins"/>
    <property type="match status" value="1"/>
</dbReference>
<dbReference type="Gene3D" id="2.40.160.10">
    <property type="entry name" value="Porin"/>
    <property type="match status" value="1"/>
</dbReference>
<evidence type="ECO:0000256" key="3">
    <source>
        <dbReference type="ARBA" id="ARBA00022448"/>
    </source>
</evidence>
<protein>
    <recommendedName>
        <fullName evidence="12">Porin domain-containing protein</fullName>
    </recommendedName>
</protein>
<feature type="signal peptide" evidence="11">
    <location>
        <begin position="1"/>
        <end position="21"/>
    </location>
</feature>
<evidence type="ECO:0000256" key="1">
    <source>
        <dbReference type="ARBA" id="ARBA00004571"/>
    </source>
</evidence>
<dbReference type="PANTHER" id="PTHR34501">
    <property type="entry name" value="PROTEIN YDDL-RELATED"/>
    <property type="match status" value="1"/>
</dbReference>
<comment type="subcellular location">
    <subcellularLocation>
        <location evidence="1">Cell outer membrane</location>
        <topology evidence="1">Multi-pass membrane protein</topology>
    </subcellularLocation>
</comment>
<keyword evidence="14" id="KW-1185">Reference proteome</keyword>
<dbReference type="Pfam" id="PF13609">
    <property type="entry name" value="Porin_4"/>
    <property type="match status" value="1"/>
</dbReference>
<evidence type="ECO:0000256" key="6">
    <source>
        <dbReference type="ARBA" id="ARBA00022729"/>
    </source>
</evidence>
<keyword evidence="7" id="KW-0406">Ion transport</keyword>
<dbReference type="InterPro" id="IPR050298">
    <property type="entry name" value="Gram-neg_bact_OMP"/>
</dbReference>
<reference evidence="13 14" key="1">
    <citation type="submission" date="2023-07" db="EMBL/GenBank/DDBJ databases">
        <authorList>
            <person name="Peeters C."/>
        </authorList>
    </citation>
    <scope>NUCLEOTIDE SEQUENCE [LARGE SCALE GENOMIC DNA]</scope>
    <source>
        <strain evidence="13 14">LMG 18101</strain>
    </source>
</reference>
<accession>A0ABN9JIH7</accession>
<evidence type="ECO:0000256" key="10">
    <source>
        <dbReference type="ARBA" id="ARBA00023237"/>
    </source>
</evidence>
<keyword evidence="3" id="KW-0813">Transport</keyword>
<keyword evidence="10" id="KW-0998">Cell outer membrane</keyword>
<dbReference type="Proteomes" id="UP001189757">
    <property type="component" value="Unassembled WGS sequence"/>
</dbReference>
<dbReference type="SUPFAM" id="SSF56935">
    <property type="entry name" value="Porins"/>
    <property type="match status" value="1"/>
</dbReference>
<dbReference type="RefSeq" id="WP_316680890.1">
    <property type="nucleotide sequence ID" value="NZ_CATZLL010000005.1"/>
</dbReference>
<evidence type="ECO:0000256" key="11">
    <source>
        <dbReference type="SAM" id="SignalP"/>
    </source>
</evidence>
<evidence type="ECO:0000256" key="9">
    <source>
        <dbReference type="ARBA" id="ARBA00023136"/>
    </source>
</evidence>
<evidence type="ECO:0000256" key="7">
    <source>
        <dbReference type="ARBA" id="ARBA00023065"/>
    </source>
</evidence>
<evidence type="ECO:0000256" key="8">
    <source>
        <dbReference type="ARBA" id="ARBA00023114"/>
    </source>
</evidence>
<evidence type="ECO:0000259" key="12">
    <source>
        <dbReference type="Pfam" id="PF13609"/>
    </source>
</evidence>
<keyword evidence="8" id="KW-0626">Porin</keyword>
<dbReference type="EMBL" id="CATZLL010000005">
    <property type="protein sequence ID" value="CAJ0813369.1"/>
    <property type="molecule type" value="Genomic_DNA"/>
</dbReference>
<evidence type="ECO:0000256" key="4">
    <source>
        <dbReference type="ARBA" id="ARBA00022452"/>
    </source>
</evidence>
<evidence type="ECO:0000256" key="2">
    <source>
        <dbReference type="ARBA" id="ARBA00011233"/>
    </source>
</evidence>
<keyword evidence="4" id="KW-1134">Transmembrane beta strand</keyword>
<comment type="caution">
    <text evidence="13">The sequence shown here is derived from an EMBL/GenBank/DDBJ whole genome shotgun (WGS) entry which is preliminary data.</text>
</comment>
<dbReference type="InterPro" id="IPR033900">
    <property type="entry name" value="Gram_neg_porin_domain"/>
</dbReference>
<evidence type="ECO:0000313" key="13">
    <source>
        <dbReference type="EMBL" id="CAJ0813369.1"/>
    </source>
</evidence>
<proteinExistence type="predicted"/>
<organism evidence="13 14">
    <name type="scientific">Ralstonia flaminis</name>
    <dbReference type="NCBI Taxonomy" id="3058597"/>
    <lineage>
        <taxon>Bacteria</taxon>
        <taxon>Pseudomonadati</taxon>
        <taxon>Pseudomonadota</taxon>
        <taxon>Betaproteobacteria</taxon>
        <taxon>Burkholderiales</taxon>
        <taxon>Burkholderiaceae</taxon>
        <taxon>Ralstonia</taxon>
    </lineage>
</organism>
<evidence type="ECO:0000313" key="14">
    <source>
        <dbReference type="Proteomes" id="UP001189757"/>
    </source>
</evidence>
<comment type="subunit">
    <text evidence="2">Homotrimer.</text>
</comment>
<dbReference type="InterPro" id="IPR023614">
    <property type="entry name" value="Porin_dom_sf"/>
</dbReference>
<keyword evidence="5" id="KW-0812">Transmembrane</keyword>
<sequence length="396" mass="41876">MKRTTQIACMALPLVAGSAWAQSSVQLYGLVDAGIRYETHGVSYGDDGTPIGTGSKLGMTKGGGMTESYWGIKGNEQIASGLKGIFQLESHFDPSSGRTWPKGSAEFFQIAYVGLESSSLGQLTLGRQYNVVMEGVTLVYGSNLWAGGDQDQYANLFKPEHTMMAGSKTNNMVHYGAQLGDVVVLAQYALGERAGAASQGSQFGASVAYIPEAGPVKVSASFLHTKDDFTNATFNVYTAGGQLALGGLTVNAGYIENRRGNSFTSFAAGPFSPADLAGLGIISADQTVDPTLPGGFSKRRMTFGGVSYRISPALTLAANAWFTRQSGYTPDFDGSANQYQLIAGYFLSKRTMLYAEVDYSHYKGGLVGAQLVGLNAQGPTLSSSQIGTMIGMRHTF</sequence>
<keyword evidence="6 11" id="KW-0732">Signal</keyword>
<gene>
    <name evidence="13" type="ORF">LMG18101_01881</name>
</gene>
<feature type="domain" description="Porin" evidence="12">
    <location>
        <begin position="8"/>
        <end position="364"/>
    </location>
</feature>
<keyword evidence="9" id="KW-0472">Membrane</keyword>
<evidence type="ECO:0000256" key="5">
    <source>
        <dbReference type="ARBA" id="ARBA00022692"/>
    </source>
</evidence>
<name>A0ABN9JIH7_9RALS</name>